<protein>
    <recommendedName>
        <fullName evidence="7">BHLH domain-containing protein</fullName>
    </recommendedName>
</protein>
<dbReference type="InterPro" id="IPR036638">
    <property type="entry name" value="HLH_DNA-bd_sf"/>
</dbReference>
<reference evidence="8" key="1">
    <citation type="journal article" date="2022" name="IScience">
        <title>Evolution of zygomycete secretomes and the origins of terrestrial fungal ecologies.</title>
        <authorList>
            <person name="Chang Y."/>
            <person name="Wang Y."/>
            <person name="Mondo S."/>
            <person name="Ahrendt S."/>
            <person name="Andreopoulos W."/>
            <person name="Barry K."/>
            <person name="Beard J."/>
            <person name="Benny G.L."/>
            <person name="Blankenship S."/>
            <person name="Bonito G."/>
            <person name="Cuomo C."/>
            <person name="Desiro A."/>
            <person name="Gervers K.A."/>
            <person name="Hundley H."/>
            <person name="Kuo A."/>
            <person name="LaButti K."/>
            <person name="Lang B.F."/>
            <person name="Lipzen A."/>
            <person name="O'Donnell K."/>
            <person name="Pangilinan J."/>
            <person name="Reynolds N."/>
            <person name="Sandor L."/>
            <person name="Smith M.E."/>
            <person name="Tsang A."/>
            <person name="Grigoriev I.V."/>
            <person name="Stajich J.E."/>
            <person name="Spatafora J.W."/>
        </authorList>
    </citation>
    <scope>NUCLEOTIDE SEQUENCE</scope>
    <source>
        <strain evidence="8">RSA 2281</strain>
    </source>
</reference>
<evidence type="ECO:0000256" key="5">
    <source>
        <dbReference type="ARBA" id="ARBA00023242"/>
    </source>
</evidence>
<organism evidence="8 9">
    <name type="scientific">Phascolomyces articulosus</name>
    <dbReference type="NCBI Taxonomy" id="60185"/>
    <lineage>
        <taxon>Eukaryota</taxon>
        <taxon>Fungi</taxon>
        <taxon>Fungi incertae sedis</taxon>
        <taxon>Mucoromycota</taxon>
        <taxon>Mucoromycotina</taxon>
        <taxon>Mucoromycetes</taxon>
        <taxon>Mucorales</taxon>
        <taxon>Lichtheimiaceae</taxon>
        <taxon>Phascolomyces</taxon>
    </lineage>
</organism>
<dbReference type="PANTHER" id="PTHR15741:SF27">
    <property type="entry name" value="TRANSCRIPTION FACTOR AP-4"/>
    <property type="match status" value="1"/>
</dbReference>
<comment type="caution">
    <text evidence="8">The sequence shown here is derived from an EMBL/GenBank/DDBJ whole genome shotgun (WGS) entry which is preliminary data.</text>
</comment>
<gene>
    <name evidence="8" type="ORF">BDA99DRAFT_541101</name>
</gene>
<feature type="region of interest" description="Disordered" evidence="6">
    <location>
        <begin position="308"/>
        <end position="358"/>
    </location>
</feature>
<evidence type="ECO:0000256" key="1">
    <source>
        <dbReference type="ARBA" id="ARBA00004123"/>
    </source>
</evidence>
<dbReference type="GO" id="GO:0046983">
    <property type="term" value="F:protein dimerization activity"/>
    <property type="evidence" value="ECO:0007669"/>
    <property type="project" value="InterPro"/>
</dbReference>
<evidence type="ECO:0000256" key="4">
    <source>
        <dbReference type="ARBA" id="ARBA00023163"/>
    </source>
</evidence>
<feature type="region of interest" description="Disordered" evidence="6">
    <location>
        <begin position="66"/>
        <end position="95"/>
    </location>
</feature>
<keyword evidence="5" id="KW-0539">Nucleus</keyword>
<feature type="region of interest" description="Disordered" evidence="6">
    <location>
        <begin position="173"/>
        <end position="249"/>
    </location>
</feature>
<dbReference type="InterPro" id="IPR052207">
    <property type="entry name" value="Max-like/E-box_TFs"/>
</dbReference>
<keyword evidence="4" id="KW-0804">Transcription</keyword>
<dbReference type="Proteomes" id="UP001209540">
    <property type="component" value="Unassembled WGS sequence"/>
</dbReference>
<dbReference type="SMART" id="SM00353">
    <property type="entry name" value="HLH"/>
    <property type="match status" value="1"/>
</dbReference>
<dbReference type="SUPFAM" id="SSF47459">
    <property type="entry name" value="HLH, helix-loop-helix DNA-binding domain"/>
    <property type="match status" value="1"/>
</dbReference>
<feature type="compositionally biased region" description="Basic and acidic residues" evidence="6">
    <location>
        <begin position="225"/>
        <end position="246"/>
    </location>
</feature>
<evidence type="ECO:0000313" key="9">
    <source>
        <dbReference type="Proteomes" id="UP001209540"/>
    </source>
</evidence>
<keyword evidence="2" id="KW-0805">Transcription regulation</keyword>
<dbReference type="GO" id="GO:0000981">
    <property type="term" value="F:DNA-binding transcription factor activity, RNA polymerase II-specific"/>
    <property type="evidence" value="ECO:0007669"/>
    <property type="project" value="TreeGrafter"/>
</dbReference>
<evidence type="ECO:0000313" key="8">
    <source>
        <dbReference type="EMBL" id="KAI9252377.1"/>
    </source>
</evidence>
<sequence>MFSPATNTLNNNDFDWVYDPSIMNYQPPQEPLQEPVPFEDFKFSFGLDPDFSMPFLPEIPLSTLTMSTTTGTTSSSSTSAAPPSSSHLPPQPPADFWSFFENNNNNDADTLMTTSNTNVLDENDKKEFSNFLDSFFVDPQQQEEEERRRSSILKSLDDQKRKFLSGAVMAAKETSPIELSSSSSSYYDNNNNYNNMNNKRTSLPYDEEYDHLHHPLQTPRKRSKSSRELLTEEEKRANHIASEQKRRSTIRSGFKDLTDLIPTLKNINNSKSTVLFKAVDFIKHLEKRNKGLHDKIAALEVRVQDARRFSASSNSSVTSQTSATSNNHGSSSSSSSSSSGSEAVSPVTDILPPQESQEQRLLKLQEQLQFHQQRLLSQQHMQTF</sequence>
<accession>A0AAD5PAJ4</accession>
<proteinExistence type="predicted"/>
<feature type="compositionally biased region" description="Low complexity" evidence="6">
    <location>
        <begin position="66"/>
        <end position="88"/>
    </location>
</feature>
<dbReference type="AlphaFoldDB" id="A0AAD5PAJ4"/>
<reference evidence="8" key="2">
    <citation type="submission" date="2023-02" db="EMBL/GenBank/DDBJ databases">
        <authorList>
            <consortium name="DOE Joint Genome Institute"/>
            <person name="Mondo S.J."/>
            <person name="Chang Y."/>
            <person name="Wang Y."/>
            <person name="Ahrendt S."/>
            <person name="Andreopoulos W."/>
            <person name="Barry K."/>
            <person name="Beard J."/>
            <person name="Benny G.L."/>
            <person name="Blankenship S."/>
            <person name="Bonito G."/>
            <person name="Cuomo C."/>
            <person name="Desiro A."/>
            <person name="Gervers K.A."/>
            <person name="Hundley H."/>
            <person name="Kuo A."/>
            <person name="LaButti K."/>
            <person name="Lang B.F."/>
            <person name="Lipzen A."/>
            <person name="O'Donnell K."/>
            <person name="Pangilinan J."/>
            <person name="Reynolds N."/>
            <person name="Sandor L."/>
            <person name="Smith M.W."/>
            <person name="Tsang A."/>
            <person name="Grigoriev I.V."/>
            <person name="Stajich J.E."/>
            <person name="Spatafora J.W."/>
        </authorList>
    </citation>
    <scope>NUCLEOTIDE SEQUENCE</scope>
    <source>
        <strain evidence="8">RSA 2281</strain>
    </source>
</reference>
<dbReference type="GO" id="GO:0005634">
    <property type="term" value="C:nucleus"/>
    <property type="evidence" value="ECO:0007669"/>
    <property type="project" value="UniProtKB-SubCell"/>
</dbReference>
<evidence type="ECO:0000256" key="2">
    <source>
        <dbReference type="ARBA" id="ARBA00023015"/>
    </source>
</evidence>
<dbReference type="PROSITE" id="PS50888">
    <property type="entry name" value="BHLH"/>
    <property type="match status" value="1"/>
</dbReference>
<evidence type="ECO:0000256" key="3">
    <source>
        <dbReference type="ARBA" id="ARBA00023125"/>
    </source>
</evidence>
<feature type="domain" description="BHLH" evidence="7">
    <location>
        <begin position="234"/>
        <end position="285"/>
    </location>
</feature>
<feature type="compositionally biased region" description="Low complexity" evidence="6">
    <location>
        <begin position="180"/>
        <end position="198"/>
    </location>
</feature>
<evidence type="ECO:0000256" key="6">
    <source>
        <dbReference type="SAM" id="MobiDB-lite"/>
    </source>
</evidence>
<evidence type="ECO:0000259" key="7">
    <source>
        <dbReference type="PROSITE" id="PS50888"/>
    </source>
</evidence>
<dbReference type="CDD" id="cd11404">
    <property type="entry name" value="bHLHzip_Mlx_like"/>
    <property type="match status" value="1"/>
</dbReference>
<comment type="subcellular location">
    <subcellularLocation>
        <location evidence="1">Nucleus</location>
    </subcellularLocation>
</comment>
<feature type="compositionally biased region" description="Low complexity" evidence="6">
    <location>
        <begin position="310"/>
        <end position="341"/>
    </location>
</feature>
<dbReference type="EMBL" id="JAIXMP010000028">
    <property type="protein sequence ID" value="KAI9252377.1"/>
    <property type="molecule type" value="Genomic_DNA"/>
</dbReference>
<dbReference type="Pfam" id="PF00010">
    <property type="entry name" value="HLH"/>
    <property type="match status" value="1"/>
</dbReference>
<name>A0AAD5PAJ4_9FUNG</name>
<keyword evidence="3" id="KW-0238">DNA-binding</keyword>
<keyword evidence="9" id="KW-1185">Reference proteome</keyword>
<dbReference type="GO" id="GO:0000978">
    <property type="term" value="F:RNA polymerase II cis-regulatory region sequence-specific DNA binding"/>
    <property type="evidence" value="ECO:0007669"/>
    <property type="project" value="TreeGrafter"/>
</dbReference>
<dbReference type="InterPro" id="IPR011598">
    <property type="entry name" value="bHLH_dom"/>
</dbReference>
<dbReference type="Gene3D" id="4.10.280.10">
    <property type="entry name" value="Helix-loop-helix DNA-binding domain"/>
    <property type="match status" value="1"/>
</dbReference>
<dbReference type="PANTHER" id="PTHR15741">
    <property type="entry name" value="BASIC HELIX-LOOP-HELIX ZIP TRANSCRIPTION FACTOR"/>
    <property type="match status" value="1"/>
</dbReference>